<protein>
    <recommendedName>
        <fullName evidence="4">Tetratricopeptide repeat protein</fullName>
    </recommendedName>
</protein>
<evidence type="ECO:0000256" key="1">
    <source>
        <dbReference type="SAM" id="Phobius"/>
    </source>
</evidence>
<keyword evidence="1" id="KW-0812">Transmembrane</keyword>
<feature type="transmembrane region" description="Helical" evidence="1">
    <location>
        <begin position="255"/>
        <end position="274"/>
    </location>
</feature>
<dbReference type="InterPro" id="IPR011990">
    <property type="entry name" value="TPR-like_helical_dom_sf"/>
</dbReference>
<keyword evidence="1" id="KW-0472">Membrane</keyword>
<evidence type="ECO:0008006" key="4">
    <source>
        <dbReference type="Google" id="ProtNLM"/>
    </source>
</evidence>
<feature type="transmembrane region" description="Helical" evidence="1">
    <location>
        <begin position="226"/>
        <end position="249"/>
    </location>
</feature>
<reference evidence="2 3" key="1">
    <citation type="journal article" date="2016" name="Front. Microbiol.">
        <title>Genomic Resource of Rice Seed Associated Bacteria.</title>
        <authorList>
            <person name="Midha S."/>
            <person name="Bansal K."/>
            <person name="Sharma S."/>
            <person name="Kumar N."/>
            <person name="Patil P.P."/>
            <person name="Chaudhry V."/>
            <person name="Patil P.B."/>
        </authorList>
    </citation>
    <scope>NUCLEOTIDE SEQUENCE [LARGE SCALE GENOMIC DNA]</scope>
    <source>
        <strain evidence="2 3">RSA3</strain>
    </source>
</reference>
<evidence type="ECO:0000313" key="2">
    <source>
        <dbReference type="EMBL" id="KTS07468.1"/>
    </source>
</evidence>
<dbReference type="PATRIC" id="fig|2033.7.peg.487"/>
<dbReference type="Gene3D" id="1.25.40.10">
    <property type="entry name" value="Tetratricopeptide repeat domain"/>
    <property type="match status" value="1"/>
</dbReference>
<dbReference type="SUPFAM" id="SSF48452">
    <property type="entry name" value="TPR-like"/>
    <property type="match status" value="1"/>
</dbReference>
<name>A0A147F332_MICTE</name>
<accession>A0A147F332</accession>
<sequence>MAPDPIAEARRYLLLDEPRDALRILERVLAEQPDHGPALALMAYARFKTGDLEAAERDARLAFAHAELRAHAAALLARITFARDLVEATGWASEAVRLDPGRSEFRVLLARVLRERRLLGPARVEAEAALANAVADDERVEALTAASSIALIEVPRRQEALRLAEEAARIAPTDPMVGQMLAGAQALTGRRAEAIMTARRVLSEHPLARVPPYVAHVATALLVRRLIGLATLATLVTPFFTFAIFVQVLGMPLGSRLGAALGFVSVTAIGVGVLGPLRERAVARAMWLFARQRANEVVTVLAVAVIAVGYLATIITGFFPLVGILPLVALAAWTVHEVKFTQLRPPAQ</sequence>
<keyword evidence="1" id="KW-1133">Transmembrane helix</keyword>
<evidence type="ECO:0000313" key="3">
    <source>
        <dbReference type="Proteomes" id="UP000072189"/>
    </source>
</evidence>
<dbReference type="EMBL" id="LDRV01000116">
    <property type="protein sequence ID" value="KTS07468.1"/>
    <property type="molecule type" value="Genomic_DNA"/>
</dbReference>
<gene>
    <name evidence="2" type="ORF">RSA3_16480</name>
</gene>
<feature type="transmembrane region" description="Helical" evidence="1">
    <location>
        <begin position="294"/>
        <end position="312"/>
    </location>
</feature>
<dbReference type="Proteomes" id="UP000072189">
    <property type="component" value="Unassembled WGS sequence"/>
</dbReference>
<dbReference type="RefSeq" id="WP_058615088.1">
    <property type="nucleotide sequence ID" value="NZ_LDRV01000116.1"/>
</dbReference>
<dbReference type="AlphaFoldDB" id="A0A147F332"/>
<organism evidence="2 3">
    <name type="scientific">Microbacterium testaceum</name>
    <name type="common">Aureobacterium testaceum</name>
    <name type="synonym">Brevibacterium testaceum</name>
    <dbReference type="NCBI Taxonomy" id="2033"/>
    <lineage>
        <taxon>Bacteria</taxon>
        <taxon>Bacillati</taxon>
        <taxon>Actinomycetota</taxon>
        <taxon>Actinomycetes</taxon>
        <taxon>Micrococcales</taxon>
        <taxon>Microbacteriaceae</taxon>
        <taxon>Microbacterium</taxon>
    </lineage>
</organism>
<comment type="caution">
    <text evidence="2">The sequence shown here is derived from an EMBL/GenBank/DDBJ whole genome shotgun (WGS) entry which is preliminary data.</text>
</comment>
<proteinExistence type="predicted"/>